<dbReference type="PROSITE" id="PS00197">
    <property type="entry name" value="2FE2S_FER_1"/>
    <property type="match status" value="1"/>
</dbReference>
<keyword evidence="1" id="KW-0001">2Fe-2S</keyword>
<name>A0A327L3L5_9BRAD</name>
<dbReference type="OrthoDB" id="8417304at2"/>
<dbReference type="Pfam" id="PF00111">
    <property type="entry name" value="Fer2"/>
    <property type="match status" value="1"/>
</dbReference>
<feature type="region of interest" description="Disordered" evidence="6">
    <location>
        <begin position="178"/>
        <end position="201"/>
    </location>
</feature>
<dbReference type="Gene3D" id="1.10.150.120">
    <property type="entry name" value="[2Fe-2S]-binding domain"/>
    <property type="match status" value="1"/>
</dbReference>
<dbReference type="SUPFAM" id="SSF55961">
    <property type="entry name" value="Bet v1-like"/>
    <property type="match status" value="1"/>
</dbReference>
<dbReference type="Gene3D" id="3.10.20.30">
    <property type="match status" value="1"/>
</dbReference>
<keyword evidence="3" id="KW-0560">Oxidoreductase</keyword>
<dbReference type="InterPro" id="IPR051452">
    <property type="entry name" value="Diverse_Oxidoreductases"/>
</dbReference>
<dbReference type="InterPro" id="IPR001041">
    <property type="entry name" value="2Fe-2S_ferredoxin-type"/>
</dbReference>
<dbReference type="InterPro" id="IPR023393">
    <property type="entry name" value="START-like_dom_sf"/>
</dbReference>
<dbReference type="PANTHER" id="PTHR44379">
    <property type="entry name" value="OXIDOREDUCTASE WITH IRON-SULFUR SUBUNIT"/>
    <property type="match status" value="1"/>
</dbReference>
<evidence type="ECO:0000313" key="9">
    <source>
        <dbReference type="Proteomes" id="UP000249130"/>
    </source>
</evidence>
<dbReference type="InterPro" id="IPR006058">
    <property type="entry name" value="2Fe2S_fd_BS"/>
</dbReference>
<evidence type="ECO:0000256" key="2">
    <source>
        <dbReference type="ARBA" id="ARBA00022723"/>
    </source>
</evidence>
<keyword evidence="4" id="KW-0408">Iron</keyword>
<dbReference type="PANTHER" id="PTHR44379:SF8">
    <property type="entry name" value="XANTHINE DEHYDROGENASE IRON-SULFUR-BINDING SUBUNIT XDHC-RELATED"/>
    <property type="match status" value="1"/>
</dbReference>
<dbReference type="SUPFAM" id="SSF47741">
    <property type="entry name" value="CO dehydrogenase ISP C-domain like"/>
    <property type="match status" value="1"/>
</dbReference>
<organism evidence="8 9">
    <name type="scientific">Rhodoplanes roseus</name>
    <dbReference type="NCBI Taxonomy" id="29409"/>
    <lineage>
        <taxon>Bacteria</taxon>
        <taxon>Pseudomonadati</taxon>
        <taxon>Pseudomonadota</taxon>
        <taxon>Alphaproteobacteria</taxon>
        <taxon>Hyphomicrobiales</taxon>
        <taxon>Nitrobacteraceae</taxon>
        <taxon>Rhodoplanes</taxon>
    </lineage>
</organism>
<keyword evidence="5" id="KW-0411">Iron-sulfur</keyword>
<dbReference type="Pfam" id="PF01799">
    <property type="entry name" value="Fer2_2"/>
    <property type="match status" value="1"/>
</dbReference>
<evidence type="ECO:0000256" key="5">
    <source>
        <dbReference type="ARBA" id="ARBA00023014"/>
    </source>
</evidence>
<sequence length="386" mass="39846">MTVLTLTVNGEPVTVDVAPRTSLADVLREHLRLTGTHLGCEHGVCGACTVLIDDAPVRACITLAVTCDGQSVRTIEGFSDDPVMAELRTAFSREHALQCGFCTPGMLIAGRDIALRMPCAAPETVRHELSGNLCRCTGYAGIVRAVTTVAAGEAAATARAEMPTIDAPVILSSDAAPLATPAPRSAPQSSGTPASASPGVAPAGVTRFEEQFVIARPPAAVWAALTDFPMVAACVPGAELIEHGDSHVRGRLHVAVGPVKAAFAGSAKVERDDARRIGRVQGAGSDAASGSRSRADATFRVEEAPGGSRVVLVVDYALQGTLAQVSRSGVAQEIGRRLVATFAANLDAALAGEAAPPPQAAALDAKALLWASLKAWLRRLLKRPPP</sequence>
<evidence type="ECO:0000256" key="4">
    <source>
        <dbReference type="ARBA" id="ARBA00023004"/>
    </source>
</evidence>
<dbReference type="EMBL" id="NPEX01000028">
    <property type="protein sequence ID" value="RAI44987.1"/>
    <property type="molecule type" value="Genomic_DNA"/>
</dbReference>
<reference evidence="8 9" key="1">
    <citation type="submission" date="2017-07" db="EMBL/GenBank/DDBJ databases">
        <title>Draft Genome Sequences of Select Purple Nonsulfur Bacteria.</title>
        <authorList>
            <person name="Lasarre B."/>
            <person name="Mckinlay J.B."/>
        </authorList>
    </citation>
    <scope>NUCLEOTIDE SEQUENCE [LARGE SCALE GENOMIC DNA]</scope>
    <source>
        <strain evidence="8 9">DSM 5909</strain>
    </source>
</reference>
<protein>
    <recommendedName>
        <fullName evidence="7">2Fe-2S ferredoxin-type domain-containing protein</fullName>
    </recommendedName>
</protein>
<dbReference type="InterPro" id="IPR012675">
    <property type="entry name" value="Beta-grasp_dom_sf"/>
</dbReference>
<dbReference type="GO" id="GO:0016491">
    <property type="term" value="F:oxidoreductase activity"/>
    <property type="evidence" value="ECO:0007669"/>
    <property type="project" value="UniProtKB-KW"/>
</dbReference>
<dbReference type="GO" id="GO:0046872">
    <property type="term" value="F:metal ion binding"/>
    <property type="evidence" value="ECO:0007669"/>
    <property type="project" value="UniProtKB-KW"/>
</dbReference>
<dbReference type="CDD" id="cd07823">
    <property type="entry name" value="SRPBCC_5"/>
    <property type="match status" value="1"/>
</dbReference>
<dbReference type="Gene3D" id="3.30.530.20">
    <property type="match status" value="1"/>
</dbReference>
<evidence type="ECO:0000256" key="6">
    <source>
        <dbReference type="SAM" id="MobiDB-lite"/>
    </source>
</evidence>
<dbReference type="Pfam" id="PF06240">
    <property type="entry name" value="COXG"/>
    <property type="match status" value="1"/>
</dbReference>
<evidence type="ECO:0000313" key="8">
    <source>
        <dbReference type="EMBL" id="RAI44987.1"/>
    </source>
</evidence>
<dbReference type="AlphaFoldDB" id="A0A327L3L5"/>
<dbReference type="InterPro" id="IPR036884">
    <property type="entry name" value="2Fe-2S-bd_dom_sf"/>
</dbReference>
<evidence type="ECO:0000256" key="1">
    <source>
        <dbReference type="ARBA" id="ARBA00022714"/>
    </source>
</evidence>
<dbReference type="SUPFAM" id="SSF54292">
    <property type="entry name" value="2Fe-2S ferredoxin-like"/>
    <property type="match status" value="1"/>
</dbReference>
<evidence type="ECO:0000256" key="3">
    <source>
        <dbReference type="ARBA" id="ARBA00023002"/>
    </source>
</evidence>
<dbReference type="CDD" id="cd00207">
    <property type="entry name" value="fer2"/>
    <property type="match status" value="1"/>
</dbReference>
<dbReference type="RefSeq" id="WP_111418215.1">
    <property type="nucleotide sequence ID" value="NZ_NPEX01000028.1"/>
</dbReference>
<keyword evidence="2" id="KW-0479">Metal-binding</keyword>
<dbReference type="GO" id="GO:0051537">
    <property type="term" value="F:2 iron, 2 sulfur cluster binding"/>
    <property type="evidence" value="ECO:0007669"/>
    <property type="project" value="UniProtKB-KW"/>
</dbReference>
<keyword evidence="9" id="KW-1185">Reference proteome</keyword>
<feature type="compositionally biased region" description="Low complexity" evidence="6">
    <location>
        <begin position="185"/>
        <end position="201"/>
    </location>
</feature>
<dbReference type="InterPro" id="IPR002888">
    <property type="entry name" value="2Fe-2S-bd"/>
</dbReference>
<dbReference type="InterPro" id="IPR036010">
    <property type="entry name" value="2Fe-2S_ferredoxin-like_sf"/>
</dbReference>
<accession>A0A327L3L5</accession>
<feature type="domain" description="2Fe-2S ferredoxin-type" evidence="7">
    <location>
        <begin position="2"/>
        <end position="78"/>
    </location>
</feature>
<proteinExistence type="predicted"/>
<comment type="caution">
    <text evidence="8">The sequence shown here is derived from an EMBL/GenBank/DDBJ whole genome shotgun (WGS) entry which is preliminary data.</text>
</comment>
<dbReference type="PROSITE" id="PS51085">
    <property type="entry name" value="2FE2S_FER_2"/>
    <property type="match status" value="1"/>
</dbReference>
<dbReference type="InterPro" id="IPR010419">
    <property type="entry name" value="CO_DH_gsu"/>
</dbReference>
<gene>
    <name evidence="8" type="ORF">CH341_06450</name>
</gene>
<evidence type="ECO:0000259" key="7">
    <source>
        <dbReference type="PROSITE" id="PS51085"/>
    </source>
</evidence>
<dbReference type="FunFam" id="3.10.20.30:FF:000020">
    <property type="entry name" value="Xanthine dehydrogenase iron-sulfur subunit"/>
    <property type="match status" value="1"/>
</dbReference>
<dbReference type="Proteomes" id="UP000249130">
    <property type="component" value="Unassembled WGS sequence"/>
</dbReference>